<dbReference type="AlphaFoldDB" id="A0A323TKX1"/>
<protein>
    <submittedName>
        <fullName evidence="1">Uncharacterized protein</fullName>
    </submittedName>
</protein>
<organism evidence="1 2">
    <name type="scientific">Salipaludibacillus keqinensis</name>
    <dbReference type="NCBI Taxonomy" id="2045207"/>
    <lineage>
        <taxon>Bacteria</taxon>
        <taxon>Bacillati</taxon>
        <taxon>Bacillota</taxon>
        <taxon>Bacilli</taxon>
        <taxon>Bacillales</taxon>
        <taxon>Bacillaceae</taxon>
    </lineage>
</organism>
<dbReference type="OrthoDB" id="2361368at2"/>
<dbReference type="EMBL" id="PDOD01000001">
    <property type="protein sequence ID" value="PYZ95260.1"/>
    <property type="molecule type" value="Genomic_DNA"/>
</dbReference>
<dbReference type="Proteomes" id="UP000248214">
    <property type="component" value="Unassembled WGS sequence"/>
</dbReference>
<reference evidence="1 2" key="1">
    <citation type="submission" date="2017-10" db="EMBL/GenBank/DDBJ databases">
        <title>Bacillus sp. nov., a halophilic bacterium isolated from a Keqin Lake.</title>
        <authorList>
            <person name="Wang H."/>
        </authorList>
    </citation>
    <scope>NUCLEOTIDE SEQUENCE [LARGE SCALE GENOMIC DNA]</scope>
    <source>
        <strain evidence="1 2">KQ-12</strain>
    </source>
</reference>
<accession>A0A323TKX1</accession>
<proteinExistence type="predicted"/>
<comment type="caution">
    <text evidence="1">The sequence shown here is derived from an EMBL/GenBank/DDBJ whole genome shotgun (WGS) entry which is preliminary data.</text>
</comment>
<keyword evidence="2" id="KW-1185">Reference proteome</keyword>
<dbReference type="RefSeq" id="WP_110608895.1">
    <property type="nucleotide sequence ID" value="NZ_PDOD01000001.1"/>
</dbReference>
<name>A0A323TKX1_9BACI</name>
<evidence type="ECO:0000313" key="1">
    <source>
        <dbReference type="EMBL" id="PYZ95260.1"/>
    </source>
</evidence>
<gene>
    <name evidence="1" type="ORF">CR194_07040</name>
</gene>
<evidence type="ECO:0000313" key="2">
    <source>
        <dbReference type="Proteomes" id="UP000248214"/>
    </source>
</evidence>
<sequence>MAFGVSKHELSLWKKQASEGNISFLTHFWYDARFPQYKTVTKAACSNRETLVSWGKNHGLKESWIHDRDPFPHFDLIGETEKVILKKEGCEEKLIRLEEKLNSNYTR</sequence>